<proteinExistence type="predicted"/>
<dbReference type="Pfam" id="PF12799">
    <property type="entry name" value="LRR_4"/>
    <property type="match status" value="1"/>
</dbReference>
<keyword evidence="1" id="KW-0433">Leucine-rich repeat</keyword>
<evidence type="ECO:0000256" key="2">
    <source>
        <dbReference type="ARBA" id="ARBA00022737"/>
    </source>
</evidence>
<comment type="caution">
    <text evidence="3">The sequence shown here is derived from an EMBL/GenBank/DDBJ whole genome shotgun (WGS) entry which is preliminary data.</text>
</comment>
<dbReference type="InterPro" id="IPR001611">
    <property type="entry name" value="Leu-rich_rpt"/>
</dbReference>
<gene>
    <name evidence="3" type="ORF">RB653_005294</name>
</gene>
<dbReference type="PANTHER" id="PTHR46652">
    <property type="entry name" value="LEUCINE-RICH REPEAT AND IQ DOMAIN-CONTAINING PROTEIN 1-RELATED"/>
    <property type="match status" value="1"/>
</dbReference>
<evidence type="ECO:0000313" key="4">
    <source>
        <dbReference type="Proteomes" id="UP001344447"/>
    </source>
</evidence>
<sequence>MSVIIAGRFDIVNKKLVSVTDESLDAIIKEYDYSKDNNENKDLKFYHMLDIGGNMITSISLNSISKYFLHITELYLINNEFKEIPEEINNLVNLKKLYFSKNKLTKISNIDKLEKLEVIDFRANRITNLSGIENNLNLMSISISNNLVSNIDDIPKLLKLQSLFLFSSHIPNLESFLNILSTRCPNIEKLLIDSSTMINDSNKSTYKDLVKQALPKIKLLDYTKM</sequence>
<protein>
    <recommendedName>
        <fullName evidence="5">Leucine-rich repeat-containing protein</fullName>
    </recommendedName>
</protein>
<dbReference type="InterPro" id="IPR032675">
    <property type="entry name" value="LRR_dom_sf"/>
</dbReference>
<dbReference type="PANTHER" id="PTHR46652:SF3">
    <property type="entry name" value="LEUCINE-RICH REPEAT-CONTAINING PROTEIN 9"/>
    <property type="match status" value="1"/>
</dbReference>
<dbReference type="EMBL" id="JAVFKY010000001">
    <property type="protein sequence ID" value="KAK5583696.1"/>
    <property type="molecule type" value="Genomic_DNA"/>
</dbReference>
<dbReference type="AlphaFoldDB" id="A0AAN7YY11"/>
<accession>A0AAN7YY11</accession>
<dbReference type="Proteomes" id="UP001344447">
    <property type="component" value="Unassembled WGS sequence"/>
</dbReference>
<dbReference type="InterPro" id="IPR050836">
    <property type="entry name" value="SDS22/Internalin_LRR"/>
</dbReference>
<dbReference type="SUPFAM" id="SSF52058">
    <property type="entry name" value="L domain-like"/>
    <property type="match status" value="1"/>
</dbReference>
<evidence type="ECO:0000313" key="3">
    <source>
        <dbReference type="EMBL" id="KAK5583696.1"/>
    </source>
</evidence>
<keyword evidence="4" id="KW-1185">Reference proteome</keyword>
<evidence type="ECO:0008006" key="5">
    <source>
        <dbReference type="Google" id="ProtNLM"/>
    </source>
</evidence>
<reference evidence="3 4" key="1">
    <citation type="submission" date="2023-11" db="EMBL/GenBank/DDBJ databases">
        <title>Dfirmibasis_genome.</title>
        <authorList>
            <person name="Edelbroek B."/>
            <person name="Kjellin J."/>
            <person name="Jerlstrom-Hultqvist J."/>
            <person name="Soderbom F."/>
        </authorList>
    </citation>
    <scope>NUCLEOTIDE SEQUENCE [LARGE SCALE GENOMIC DNA]</scope>
    <source>
        <strain evidence="3 4">TNS-C-14</strain>
    </source>
</reference>
<dbReference type="SMART" id="SM00365">
    <property type="entry name" value="LRR_SD22"/>
    <property type="match status" value="3"/>
</dbReference>
<dbReference type="Gene3D" id="3.80.10.10">
    <property type="entry name" value="Ribonuclease Inhibitor"/>
    <property type="match status" value="2"/>
</dbReference>
<dbReference type="PROSITE" id="PS51450">
    <property type="entry name" value="LRR"/>
    <property type="match status" value="2"/>
</dbReference>
<evidence type="ECO:0000256" key="1">
    <source>
        <dbReference type="ARBA" id="ARBA00022614"/>
    </source>
</evidence>
<name>A0AAN7YY11_9MYCE</name>
<keyword evidence="2" id="KW-0677">Repeat</keyword>
<organism evidence="3 4">
    <name type="scientific">Dictyostelium firmibasis</name>
    <dbReference type="NCBI Taxonomy" id="79012"/>
    <lineage>
        <taxon>Eukaryota</taxon>
        <taxon>Amoebozoa</taxon>
        <taxon>Evosea</taxon>
        <taxon>Eumycetozoa</taxon>
        <taxon>Dictyostelia</taxon>
        <taxon>Dictyosteliales</taxon>
        <taxon>Dictyosteliaceae</taxon>
        <taxon>Dictyostelium</taxon>
    </lineage>
</organism>
<dbReference type="InterPro" id="IPR025875">
    <property type="entry name" value="Leu-rich_rpt_4"/>
</dbReference>